<accession>A0AAV7AEX9</accession>
<name>A0AAV7AEX9_ENGPU</name>
<comment type="caution">
    <text evidence="1">The sequence shown here is derived from an EMBL/GenBank/DDBJ whole genome shotgun (WGS) entry which is preliminary data.</text>
</comment>
<evidence type="ECO:0008006" key="3">
    <source>
        <dbReference type="Google" id="ProtNLM"/>
    </source>
</evidence>
<keyword evidence="2" id="KW-1185">Reference proteome</keyword>
<sequence>MLNLLAETKKLFFPAWNLKLELLSEYIFNYLTRIVDKPVQDLEKHDLWNTFEVVLQFTGAKSYLCPLCR</sequence>
<evidence type="ECO:0000313" key="2">
    <source>
        <dbReference type="Proteomes" id="UP000824782"/>
    </source>
</evidence>
<dbReference type="AlphaFoldDB" id="A0AAV7AEX9"/>
<reference evidence="1" key="1">
    <citation type="thesis" date="2020" institute="ProQuest LLC" country="789 East Eisenhower Parkway, Ann Arbor, MI, USA">
        <title>Comparative Genomics and Chromosome Evolution.</title>
        <authorList>
            <person name="Mudd A.B."/>
        </authorList>
    </citation>
    <scope>NUCLEOTIDE SEQUENCE</scope>
    <source>
        <strain evidence="1">237g6f4</strain>
        <tissue evidence="1">Blood</tissue>
    </source>
</reference>
<organism evidence="1 2">
    <name type="scientific">Engystomops pustulosus</name>
    <name type="common">Tungara frog</name>
    <name type="synonym">Physalaemus pustulosus</name>
    <dbReference type="NCBI Taxonomy" id="76066"/>
    <lineage>
        <taxon>Eukaryota</taxon>
        <taxon>Metazoa</taxon>
        <taxon>Chordata</taxon>
        <taxon>Craniata</taxon>
        <taxon>Vertebrata</taxon>
        <taxon>Euteleostomi</taxon>
        <taxon>Amphibia</taxon>
        <taxon>Batrachia</taxon>
        <taxon>Anura</taxon>
        <taxon>Neobatrachia</taxon>
        <taxon>Hyloidea</taxon>
        <taxon>Leptodactylidae</taxon>
        <taxon>Leiuperinae</taxon>
        <taxon>Engystomops</taxon>
    </lineage>
</organism>
<dbReference type="Proteomes" id="UP000824782">
    <property type="component" value="Unassembled WGS sequence"/>
</dbReference>
<protein>
    <recommendedName>
        <fullName evidence="3">Transposase</fullName>
    </recommendedName>
</protein>
<dbReference type="EMBL" id="WNYA01000009">
    <property type="protein sequence ID" value="KAG8556633.1"/>
    <property type="molecule type" value="Genomic_DNA"/>
</dbReference>
<evidence type="ECO:0000313" key="1">
    <source>
        <dbReference type="EMBL" id="KAG8556633.1"/>
    </source>
</evidence>
<proteinExistence type="predicted"/>
<gene>
    <name evidence="1" type="ORF">GDO81_018144</name>
</gene>